<feature type="disulfide bond" evidence="1">
    <location>
        <begin position="10"/>
        <end position="165"/>
    </location>
</feature>
<sequence>MKSIIHPSTCISFVVNATARNRVKIVSDPTIDFCESSDVGCKSKEQTITMGSKCIYDGAFAKAIFHVLGFYTMERRSDRDNFVDINSNSVNPAMTDGLAIINSTYSTNLLGYNFGSVIHSTYDMFVYGGSTDYPILPKDNAYFYTMGGPIVTSYDLNMLQLFYYCNSEYQCEQIKSSQSQFRQLSKSHGHMRKLGCSEYSFMQHMQLPSRPADGGQQLTATTSWTSLTVTITGTASISDPGPYSTKTYWIVKPAGYSYVEFQYVSFSSAQTKFSPGCRDLGLELKYLSNQQLANPRVCSDAWNGLSSSSPLATTPIVAYTSTISATFVLQFRATNTNVTDVKPPPPPFLSSNVYKHVHIDVYKHDHYFM</sequence>
<dbReference type="Gene3D" id="3.40.390.10">
    <property type="entry name" value="Collagenase (Catalytic Domain)"/>
    <property type="match status" value="1"/>
</dbReference>
<dbReference type="InterPro" id="IPR024079">
    <property type="entry name" value="MetalloPept_cat_dom_sf"/>
</dbReference>
<evidence type="ECO:0000259" key="3">
    <source>
        <dbReference type="PROSITE" id="PS51864"/>
    </source>
</evidence>
<dbReference type="OrthoDB" id="291007at2759"/>
<comment type="caution">
    <text evidence="1">Lacks conserved residue(s) required for the propagation of feature annotation.</text>
</comment>
<gene>
    <name evidence="4" type="ORF">WR25_18427</name>
</gene>
<comment type="cofactor">
    <cofactor evidence="2">
        <name>Zn(2+)</name>
        <dbReference type="ChEBI" id="CHEBI:29105"/>
    </cofactor>
    <text evidence="2">Binds 1 zinc ion per subunit.</text>
</comment>
<keyword evidence="5" id="KW-1185">Reference proteome</keyword>
<dbReference type="PRINTS" id="PR00480">
    <property type="entry name" value="ASTACIN"/>
</dbReference>
<protein>
    <recommendedName>
        <fullName evidence="2">Metalloendopeptidase</fullName>
        <ecNumber evidence="2">3.4.24.-</ecNumber>
    </recommendedName>
</protein>
<keyword evidence="1" id="KW-1015">Disulfide bond</keyword>
<dbReference type="PANTHER" id="PTHR10127:SF826">
    <property type="entry name" value="ZINC METALLOPROTEINASE NAS-25"/>
    <property type="match status" value="1"/>
</dbReference>
<accession>A0A2A2JC59</accession>
<dbReference type="PROSITE" id="PS51864">
    <property type="entry name" value="ASTACIN"/>
    <property type="match status" value="1"/>
</dbReference>
<dbReference type="GO" id="GO:0006508">
    <property type="term" value="P:proteolysis"/>
    <property type="evidence" value="ECO:0007669"/>
    <property type="project" value="UniProtKB-KW"/>
</dbReference>
<dbReference type="SUPFAM" id="SSF55486">
    <property type="entry name" value="Metalloproteases ('zincins'), catalytic domain"/>
    <property type="match status" value="1"/>
</dbReference>
<comment type="caution">
    <text evidence="4">The sequence shown here is derived from an EMBL/GenBank/DDBJ whole genome shotgun (WGS) entry which is preliminary data.</text>
</comment>
<dbReference type="GO" id="GO:0046872">
    <property type="term" value="F:metal ion binding"/>
    <property type="evidence" value="ECO:0007669"/>
    <property type="project" value="UniProtKB-KW"/>
</dbReference>
<dbReference type="AlphaFoldDB" id="A0A2A2JC59"/>
<organism evidence="4 5">
    <name type="scientific">Diploscapter pachys</name>
    <dbReference type="NCBI Taxonomy" id="2018661"/>
    <lineage>
        <taxon>Eukaryota</taxon>
        <taxon>Metazoa</taxon>
        <taxon>Ecdysozoa</taxon>
        <taxon>Nematoda</taxon>
        <taxon>Chromadorea</taxon>
        <taxon>Rhabditida</taxon>
        <taxon>Rhabditina</taxon>
        <taxon>Rhabditomorpha</taxon>
        <taxon>Rhabditoidea</taxon>
        <taxon>Rhabditidae</taxon>
        <taxon>Diploscapter</taxon>
    </lineage>
</organism>
<keyword evidence="2" id="KW-0378">Hydrolase</keyword>
<feature type="domain" description="Peptidase M12A" evidence="3">
    <location>
        <begin position="1"/>
        <end position="166"/>
    </location>
</feature>
<reference evidence="4 5" key="1">
    <citation type="journal article" date="2017" name="Curr. Biol.">
        <title>Genome architecture and evolution of a unichromosomal asexual nematode.</title>
        <authorList>
            <person name="Fradin H."/>
            <person name="Zegar C."/>
            <person name="Gutwein M."/>
            <person name="Lucas J."/>
            <person name="Kovtun M."/>
            <person name="Corcoran D."/>
            <person name="Baugh L.R."/>
            <person name="Kiontke K."/>
            <person name="Gunsalus K."/>
            <person name="Fitch D.H."/>
            <person name="Piano F."/>
        </authorList>
    </citation>
    <scope>NUCLEOTIDE SEQUENCE [LARGE SCALE GENOMIC DNA]</scope>
    <source>
        <strain evidence="4">PF1309</strain>
    </source>
</reference>
<keyword evidence="2" id="KW-0645">Protease</keyword>
<keyword evidence="2" id="KW-0862">Zinc</keyword>
<keyword evidence="2" id="KW-0482">Metalloprotease</keyword>
<evidence type="ECO:0000256" key="2">
    <source>
        <dbReference type="RuleBase" id="RU361183"/>
    </source>
</evidence>
<evidence type="ECO:0000256" key="1">
    <source>
        <dbReference type="PROSITE-ProRule" id="PRU01211"/>
    </source>
</evidence>
<proteinExistence type="predicted"/>
<dbReference type="Pfam" id="PF01400">
    <property type="entry name" value="Astacin"/>
    <property type="match status" value="1"/>
</dbReference>
<dbReference type="InterPro" id="IPR001506">
    <property type="entry name" value="Peptidase_M12A"/>
</dbReference>
<dbReference type="EMBL" id="LIAE01010535">
    <property type="protein sequence ID" value="PAV59293.1"/>
    <property type="molecule type" value="Genomic_DNA"/>
</dbReference>
<evidence type="ECO:0000313" key="5">
    <source>
        <dbReference type="Proteomes" id="UP000218231"/>
    </source>
</evidence>
<keyword evidence="2" id="KW-0479">Metal-binding</keyword>
<dbReference type="GO" id="GO:0004222">
    <property type="term" value="F:metalloendopeptidase activity"/>
    <property type="evidence" value="ECO:0007669"/>
    <property type="project" value="UniProtKB-UniRule"/>
</dbReference>
<name>A0A2A2JC59_9BILA</name>
<dbReference type="Proteomes" id="UP000218231">
    <property type="component" value="Unassembled WGS sequence"/>
</dbReference>
<evidence type="ECO:0000313" key="4">
    <source>
        <dbReference type="EMBL" id="PAV59293.1"/>
    </source>
</evidence>
<dbReference type="PANTHER" id="PTHR10127">
    <property type="entry name" value="DISCOIDIN, CUB, EGF, LAMININ , AND ZINC METALLOPROTEASE DOMAIN CONTAINING"/>
    <property type="match status" value="1"/>
</dbReference>
<dbReference type="EC" id="3.4.24.-" evidence="2"/>